<evidence type="ECO:0000313" key="8">
    <source>
        <dbReference type="Proteomes" id="UP000178977"/>
    </source>
</evidence>
<name>A0A1G2LEP7_9BACT</name>
<feature type="zinc finger region" description="dksA C4-type" evidence="4">
    <location>
        <begin position="96"/>
        <end position="120"/>
    </location>
</feature>
<dbReference type="PANTHER" id="PTHR33823">
    <property type="entry name" value="RNA POLYMERASE-BINDING TRANSCRIPTION FACTOR DKSA-RELATED"/>
    <property type="match status" value="1"/>
</dbReference>
<evidence type="ECO:0000256" key="2">
    <source>
        <dbReference type="ARBA" id="ARBA00022771"/>
    </source>
</evidence>
<dbReference type="EMBL" id="MHQT01000004">
    <property type="protein sequence ID" value="OHA10115.1"/>
    <property type="molecule type" value="Genomic_DNA"/>
</dbReference>
<feature type="region of interest" description="Disordered" evidence="5">
    <location>
        <begin position="33"/>
        <end position="57"/>
    </location>
</feature>
<keyword evidence="1" id="KW-0479">Metal-binding</keyword>
<evidence type="ECO:0000313" key="7">
    <source>
        <dbReference type="EMBL" id="OHA10115.1"/>
    </source>
</evidence>
<dbReference type="PANTHER" id="PTHR33823:SF4">
    <property type="entry name" value="GENERAL STRESS PROTEIN 16O"/>
    <property type="match status" value="1"/>
</dbReference>
<keyword evidence="3" id="KW-0862">Zinc</keyword>
<dbReference type="STRING" id="1802281.A3A44_01710"/>
<evidence type="ECO:0000256" key="1">
    <source>
        <dbReference type="ARBA" id="ARBA00022723"/>
    </source>
</evidence>
<dbReference type="InterPro" id="IPR000962">
    <property type="entry name" value="Znf_DskA_TraR"/>
</dbReference>
<reference evidence="7 8" key="1">
    <citation type="journal article" date="2016" name="Nat. Commun.">
        <title>Thousands of microbial genomes shed light on interconnected biogeochemical processes in an aquifer system.</title>
        <authorList>
            <person name="Anantharaman K."/>
            <person name="Brown C.T."/>
            <person name="Hug L.A."/>
            <person name="Sharon I."/>
            <person name="Castelle C.J."/>
            <person name="Probst A.J."/>
            <person name="Thomas B.C."/>
            <person name="Singh A."/>
            <person name="Wilkins M.J."/>
            <person name="Karaoz U."/>
            <person name="Brodie E.L."/>
            <person name="Williams K.H."/>
            <person name="Hubbard S.S."/>
            <person name="Banfield J.F."/>
        </authorList>
    </citation>
    <scope>NUCLEOTIDE SEQUENCE [LARGE SCALE GENOMIC DNA]</scope>
</reference>
<accession>A0A1G2LEP7</accession>
<keyword evidence="2" id="KW-0863">Zinc-finger</keyword>
<dbReference type="Proteomes" id="UP000178977">
    <property type="component" value="Unassembled WGS sequence"/>
</dbReference>
<dbReference type="Gene3D" id="1.20.120.910">
    <property type="entry name" value="DksA, coiled-coil domain"/>
    <property type="match status" value="1"/>
</dbReference>
<sequence>MNPELVQELERALEAERIRLEAELASFATKDPRMKDDWDAGFPKDAAKGELPDEEEQADIREEYEADLASEQGLEGRLRSVRRALERMRDGSYGACKTCGQPIPEERLCANPAAEYDTAHEPRGEL</sequence>
<evidence type="ECO:0000259" key="6">
    <source>
        <dbReference type="Pfam" id="PF01258"/>
    </source>
</evidence>
<protein>
    <recommendedName>
        <fullName evidence="6">Zinc finger DksA/TraR C4-type domain-containing protein</fullName>
    </recommendedName>
</protein>
<comment type="caution">
    <text evidence="7">The sequence shown here is derived from an EMBL/GenBank/DDBJ whole genome shotgun (WGS) entry which is preliminary data.</text>
</comment>
<dbReference type="PROSITE" id="PS51128">
    <property type="entry name" value="ZF_DKSA_2"/>
    <property type="match status" value="1"/>
</dbReference>
<evidence type="ECO:0000256" key="3">
    <source>
        <dbReference type="ARBA" id="ARBA00022833"/>
    </source>
</evidence>
<organism evidence="7 8">
    <name type="scientific">Candidatus Sungbacteria bacterium RIFCSPLOWO2_01_FULL_60_25</name>
    <dbReference type="NCBI Taxonomy" id="1802281"/>
    <lineage>
        <taxon>Bacteria</taxon>
        <taxon>Candidatus Sungiibacteriota</taxon>
    </lineage>
</organism>
<dbReference type="GO" id="GO:0008270">
    <property type="term" value="F:zinc ion binding"/>
    <property type="evidence" value="ECO:0007669"/>
    <property type="project" value="UniProtKB-KW"/>
</dbReference>
<evidence type="ECO:0000256" key="5">
    <source>
        <dbReference type="SAM" id="MobiDB-lite"/>
    </source>
</evidence>
<dbReference type="AlphaFoldDB" id="A0A1G2LEP7"/>
<gene>
    <name evidence="7" type="ORF">A3A44_01710</name>
</gene>
<feature type="domain" description="Zinc finger DksA/TraR C4-type" evidence="6">
    <location>
        <begin position="91"/>
        <end position="116"/>
    </location>
</feature>
<dbReference type="Pfam" id="PF01258">
    <property type="entry name" value="zf-dskA_traR"/>
    <property type="match status" value="1"/>
</dbReference>
<proteinExistence type="predicted"/>
<evidence type="ECO:0000256" key="4">
    <source>
        <dbReference type="PROSITE-ProRule" id="PRU00510"/>
    </source>
</evidence>